<dbReference type="EMBL" id="VZCY01000087">
    <property type="protein sequence ID" value="MQN10276.1"/>
    <property type="molecule type" value="Genomic_DNA"/>
</dbReference>
<evidence type="ECO:0000313" key="2">
    <source>
        <dbReference type="Proteomes" id="UP000406735"/>
    </source>
</evidence>
<dbReference type="RefSeq" id="WP_153098708.1">
    <property type="nucleotide sequence ID" value="NZ_VZAV01000058.1"/>
</dbReference>
<comment type="caution">
    <text evidence="1">The sequence shown here is derived from an EMBL/GenBank/DDBJ whole genome shotgun (WGS) entry which is preliminary data.</text>
</comment>
<name>A0A6I1ST49_9BACT</name>
<protein>
    <submittedName>
        <fullName evidence="1">Uncharacterized protein</fullName>
    </submittedName>
</protein>
<gene>
    <name evidence="1" type="ORF">F7D97_10200</name>
</gene>
<reference evidence="1 2" key="1">
    <citation type="submission" date="2019-09" db="EMBL/GenBank/DDBJ databases">
        <title>Distinct polysaccharide growth profiles of human intestinal Prevotella copri isolates.</title>
        <authorList>
            <person name="Fehlner-Peach H."/>
            <person name="Magnabosco C."/>
            <person name="Raghavan V."/>
            <person name="Scher J.U."/>
            <person name="Tett A."/>
            <person name="Cox L.M."/>
            <person name="Gottsegen C."/>
            <person name="Watters A."/>
            <person name="Wiltshire- Gordon J.D."/>
            <person name="Segata N."/>
            <person name="Bonneau R."/>
            <person name="Littman D.R."/>
        </authorList>
    </citation>
    <scope>NUCLEOTIDE SEQUENCE [LARGE SCALE GENOMIC DNA]</scope>
    <source>
        <strain evidence="2">iK21513</strain>
    </source>
</reference>
<organism evidence="1 2">
    <name type="scientific">Segatella copri</name>
    <dbReference type="NCBI Taxonomy" id="165179"/>
    <lineage>
        <taxon>Bacteria</taxon>
        <taxon>Pseudomonadati</taxon>
        <taxon>Bacteroidota</taxon>
        <taxon>Bacteroidia</taxon>
        <taxon>Bacteroidales</taxon>
        <taxon>Prevotellaceae</taxon>
        <taxon>Segatella</taxon>
    </lineage>
</organism>
<accession>A0A6I1ST49</accession>
<dbReference type="AlphaFoldDB" id="A0A6I1ST49"/>
<evidence type="ECO:0000313" key="1">
    <source>
        <dbReference type="EMBL" id="MQN10276.1"/>
    </source>
</evidence>
<proteinExistence type="predicted"/>
<dbReference type="Proteomes" id="UP000406735">
    <property type="component" value="Unassembled WGS sequence"/>
</dbReference>
<sequence>MDKDKIIVSVVIDKQALIDRAFEISKNPSEFNEIKKVIDGKKQFTRDIDEIDDEGKKENNTNLFAGIALDVILCDNQELGIAKRFKALEDKKNSFLAKRKKLDELQEKVKNGEMPCVEGLRELLKVMEEYV</sequence>